<dbReference type="SMART" id="SM00421">
    <property type="entry name" value="HTH_LUXR"/>
    <property type="match status" value="1"/>
</dbReference>
<reference evidence="6 7" key="1">
    <citation type="submission" date="2016-10" db="EMBL/GenBank/DDBJ databases">
        <authorList>
            <person name="de Groot N.N."/>
        </authorList>
    </citation>
    <scope>NUCLEOTIDE SEQUENCE [LARGE SCALE GENOMIC DNA]</scope>
    <source>
        <strain evidence="6 7">CGMCC 4.6533</strain>
    </source>
</reference>
<evidence type="ECO:0000313" key="7">
    <source>
        <dbReference type="Proteomes" id="UP000199202"/>
    </source>
</evidence>
<feature type="compositionally biased region" description="Pro residues" evidence="4">
    <location>
        <begin position="163"/>
        <end position="177"/>
    </location>
</feature>
<dbReference type="OrthoDB" id="3630021at2"/>
<organism evidence="6 7">
    <name type="scientific">Nonomuraea jiangxiensis</name>
    <dbReference type="NCBI Taxonomy" id="633440"/>
    <lineage>
        <taxon>Bacteria</taxon>
        <taxon>Bacillati</taxon>
        <taxon>Actinomycetota</taxon>
        <taxon>Actinomycetes</taxon>
        <taxon>Streptosporangiales</taxon>
        <taxon>Streptosporangiaceae</taxon>
        <taxon>Nonomuraea</taxon>
    </lineage>
</organism>
<keyword evidence="7" id="KW-1185">Reference proteome</keyword>
<evidence type="ECO:0000256" key="3">
    <source>
        <dbReference type="ARBA" id="ARBA00023163"/>
    </source>
</evidence>
<dbReference type="GO" id="GO:0006355">
    <property type="term" value="P:regulation of DNA-templated transcription"/>
    <property type="evidence" value="ECO:0007669"/>
    <property type="project" value="InterPro"/>
</dbReference>
<dbReference type="RefSeq" id="WP_090939846.1">
    <property type="nucleotide sequence ID" value="NZ_FNDJ01000016.1"/>
</dbReference>
<dbReference type="Gene3D" id="3.40.50.2300">
    <property type="match status" value="1"/>
</dbReference>
<keyword evidence="3" id="KW-0804">Transcription</keyword>
<evidence type="ECO:0000313" key="6">
    <source>
        <dbReference type="EMBL" id="SDK44073.1"/>
    </source>
</evidence>
<evidence type="ECO:0000256" key="2">
    <source>
        <dbReference type="ARBA" id="ARBA00023125"/>
    </source>
</evidence>
<dbReference type="AlphaFoldDB" id="A0A1G9BXI5"/>
<proteinExistence type="predicted"/>
<evidence type="ECO:0000256" key="4">
    <source>
        <dbReference type="SAM" id="MobiDB-lite"/>
    </source>
</evidence>
<dbReference type="EMBL" id="FNDJ01000016">
    <property type="protein sequence ID" value="SDK44073.1"/>
    <property type="molecule type" value="Genomic_DNA"/>
</dbReference>
<dbReference type="InterPro" id="IPR016032">
    <property type="entry name" value="Sig_transdc_resp-reg_C-effctor"/>
</dbReference>
<dbReference type="GO" id="GO:0003677">
    <property type="term" value="F:DNA binding"/>
    <property type="evidence" value="ECO:0007669"/>
    <property type="project" value="UniProtKB-KW"/>
</dbReference>
<dbReference type="PANTHER" id="PTHR44688:SF16">
    <property type="entry name" value="DNA-BINDING TRANSCRIPTIONAL ACTIVATOR DEVR_DOSR"/>
    <property type="match status" value="1"/>
</dbReference>
<keyword evidence="2 6" id="KW-0238">DNA-binding</keyword>
<dbReference type="Proteomes" id="UP000199202">
    <property type="component" value="Unassembled WGS sequence"/>
</dbReference>
<protein>
    <submittedName>
        <fullName evidence="6">DNA-binding response regulator, NarL/FixJ family, contains REC and HTH domains</fullName>
    </submittedName>
</protein>
<evidence type="ECO:0000259" key="5">
    <source>
        <dbReference type="PROSITE" id="PS50043"/>
    </source>
</evidence>
<dbReference type="STRING" id="633440.SAMN05421869_1167"/>
<dbReference type="CDD" id="cd06170">
    <property type="entry name" value="LuxR_C_like"/>
    <property type="match status" value="1"/>
</dbReference>
<dbReference type="InterPro" id="IPR000792">
    <property type="entry name" value="Tscrpt_reg_LuxR_C"/>
</dbReference>
<feature type="region of interest" description="Disordered" evidence="4">
    <location>
        <begin position="146"/>
        <end position="179"/>
    </location>
</feature>
<dbReference type="PANTHER" id="PTHR44688">
    <property type="entry name" value="DNA-BINDING TRANSCRIPTIONAL ACTIVATOR DEVR_DOSR"/>
    <property type="match status" value="1"/>
</dbReference>
<feature type="domain" description="HTH luxR-type" evidence="5">
    <location>
        <begin position="171"/>
        <end position="236"/>
    </location>
</feature>
<keyword evidence="1" id="KW-0805">Transcription regulation</keyword>
<dbReference type="SUPFAM" id="SSF46894">
    <property type="entry name" value="C-terminal effector domain of the bipartite response regulators"/>
    <property type="match status" value="1"/>
</dbReference>
<dbReference type="PRINTS" id="PR00038">
    <property type="entry name" value="HTHLUXR"/>
</dbReference>
<accession>A0A1G9BXI5</accession>
<evidence type="ECO:0000256" key="1">
    <source>
        <dbReference type="ARBA" id="ARBA00023015"/>
    </source>
</evidence>
<name>A0A1G9BXI5_9ACTN</name>
<dbReference type="Pfam" id="PF00196">
    <property type="entry name" value="GerE"/>
    <property type="match status" value="1"/>
</dbReference>
<dbReference type="PROSITE" id="PS50043">
    <property type="entry name" value="HTH_LUXR_2"/>
    <property type="match status" value="1"/>
</dbReference>
<gene>
    <name evidence="6" type="ORF">SAMN05421869_1167</name>
</gene>
<sequence>MTSKRQSGKNGSRVALLSLGSEVVRSGLRTMLRELEALDDVVDGGDFDNSMELLYSGRPTLLVLSGADPVHEAEKLARTAADFGVQVLLLLRSSCDKALAQVVTIPADGYLLEPEVTGQTLMSALTDLDSGLVPIPPPLARKLMAKVRPAAAPQPEELDTAPPDVPEPASDSPPPTPLSCRELEALGLMVEGLSNKQIARRLGISEHGAKRHVANILAKLNCSNRTLATALALSRGLVRDPGTSRRSRRR</sequence>